<evidence type="ECO:0000313" key="7">
    <source>
        <dbReference type="EMBL" id="SDD04413.1"/>
    </source>
</evidence>
<gene>
    <name evidence="7" type="ORF">SAMN05444580_102483</name>
</gene>
<dbReference type="GO" id="GO:0015645">
    <property type="term" value="F:fatty acid ligase activity"/>
    <property type="evidence" value="ECO:0007669"/>
    <property type="project" value="TreeGrafter"/>
</dbReference>
<evidence type="ECO:0000256" key="1">
    <source>
        <dbReference type="ARBA" id="ARBA00006432"/>
    </source>
</evidence>
<dbReference type="AlphaFoldDB" id="A0A1G6RJ23"/>
<name>A0A1G6RJ23_9NOCA</name>
<dbReference type="SUPFAM" id="SSF56801">
    <property type="entry name" value="Acetyl-CoA synthetase-like"/>
    <property type="match status" value="1"/>
</dbReference>
<protein>
    <submittedName>
        <fullName evidence="7">Acetyl-CoA synthetase</fullName>
    </submittedName>
</protein>
<dbReference type="EMBL" id="FNAB01000002">
    <property type="protein sequence ID" value="SDD04413.1"/>
    <property type="molecule type" value="Genomic_DNA"/>
</dbReference>
<sequence>MGVDATARVRELLERYDTPEACAAELLCDRHPAADVAFTVIEGDLSSRDLTYGELRAESTRFAAALADLGVEPGDCVATLMGKSAELVVALLGIWRRGAVHVPLFTAFAAPAIAFRLGASGAKVVLSDRDQLAKLAPGEDIPADAPWRVIVAAGDPQSDDQLRFQDLLDAHAADDPAGAAVARGGDAPIVQLFTSGTTGTPKGVPVPVRALASFHGYMEFGLDVREDDVFWNAADPGWAYGLYYALLGPLAAGRRSLLLHSGFSAQLTWQVIEKFGVTNFAAAPTVYRSLRADTGPVPEMNLRRASSAGEPLTPDVVAWSRTALGCEVRDHYGQTEHGMFIVNAWADGLREDVPAGSMGRPLPGWSCAVLREDADEVATAGTAGRVAIDTAASPMMWFSGYVDAPEKTAERFSEDGRWYLTGDAGSTDQEGRFFFSSRDDDVIIMAGYRIGPFDVESVLAMHQDVVESAVVGMPDELRGEVLEAFVVLRDGVDGTDALEVELQTLVKKKFAAHAYPRTVHFVPSLPKTPSGKVQRYLLRKG</sequence>
<evidence type="ECO:0000259" key="6">
    <source>
        <dbReference type="Pfam" id="PF13193"/>
    </source>
</evidence>
<dbReference type="RefSeq" id="WP_072846340.1">
    <property type="nucleotide sequence ID" value="NZ_FNAB01000002.1"/>
</dbReference>
<evidence type="ECO:0000256" key="2">
    <source>
        <dbReference type="ARBA" id="ARBA00022598"/>
    </source>
</evidence>
<evidence type="ECO:0000313" key="8">
    <source>
        <dbReference type="Proteomes" id="UP000199417"/>
    </source>
</evidence>
<comment type="similarity">
    <text evidence="1">Belongs to the ATP-dependent AMP-binding enzyme family.</text>
</comment>
<organism evidence="7 8">
    <name type="scientific">Rhodococcus tukisamuensis</name>
    <dbReference type="NCBI Taxonomy" id="168276"/>
    <lineage>
        <taxon>Bacteria</taxon>
        <taxon>Bacillati</taxon>
        <taxon>Actinomycetota</taxon>
        <taxon>Actinomycetes</taxon>
        <taxon>Mycobacteriales</taxon>
        <taxon>Nocardiaceae</taxon>
        <taxon>Rhodococcus</taxon>
    </lineage>
</organism>
<proteinExistence type="inferred from homology"/>
<dbReference type="GO" id="GO:0006633">
    <property type="term" value="P:fatty acid biosynthetic process"/>
    <property type="evidence" value="ECO:0007669"/>
    <property type="project" value="TreeGrafter"/>
</dbReference>
<dbReference type="PANTHER" id="PTHR43605:SF10">
    <property type="entry name" value="ACYL-COA SYNTHETASE MEDIUM CHAIN FAMILY MEMBER 3"/>
    <property type="match status" value="1"/>
</dbReference>
<dbReference type="GO" id="GO:0016405">
    <property type="term" value="F:CoA-ligase activity"/>
    <property type="evidence" value="ECO:0007669"/>
    <property type="project" value="UniProtKB-ARBA"/>
</dbReference>
<dbReference type="Pfam" id="PF00501">
    <property type="entry name" value="AMP-binding"/>
    <property type="match status" value="1"/>
</dbReference>
<dbReference type="InterPro" id="IPR045851">
    <property type="entry name" value="AMP-bd_C_sf"/>
</dbReference>
<evidence type="ECO:0000256" key="3">
    <source>
        <dbReference type="ARBA" id="ARBA00022741"/>
    </source>
</evidence>
<feature type="domain" description="AMP-dependent synthetase/ligase" evidence="5">
    <location>
        <begin position="36"/>
        <end position="391"/>
    </location>
</feature>
<accession>A0A1G6RJ23</accession>
<dbReference type="InterPro" id="IPR025110">
    <property type="entry name" value="AMP-bd_C"/>
</dbReference>
<dbReference type="GO" id="GO:0004321">
    <property type="term" value="F:fatty-acyl-CoA synthase activity"/>
    <property type="evidence" value="ECO:0007669"/>
    <property type="project" value="TreeGrafter"/>
</dbReference>
<keyword evidence="8" id="KW-1185">Reference proteome</keyword>
<keyword evidence="4" id="KW-0067">ATP-binding</keyword>
<dbReference type="Proteomes" id="UP000199417">
    <property type="component" value="Unassembled WGS sequence"/>
</dbReference>
<dbReference type="Pfam" id="PF13193">
    <property type="entry name" value="AMP-binding_C"/>
    <property type="match status" value="1"/>
</dbReference>
<evidence type="ECO:0000256" key="4">
    <source>
        <dbReference type="ARBA" id="ARBA00022840"/>
    </source>
</evidence>
<dbReference type="InterPro" id="IPR042099">
    <property type="entry name" value="ANL_N_sf"/>
</dbReference>
<dbReference type="Gene3D" id="3.40.50.12780">
    <property type="entry name" value="N-terminal domain of ligase-like"/>
    <property type="match status" value="1"/>
</dbReference>
<dbReference type="InterPro" id="IPR051087">
    <property type="entry name" value="Mitochondrial_ACSM"/>
</dbReference>
<dbReference type="STRING" id="168276.SAMN05444580_102483"/>
<feature type="domain" description="AMP-binding enzyme C-terminal" evidence="6">
    <location>
        <begin position="455"/>
        <end position="532"/>
    </location>
</feature>
<dbReference type="Gene3D" id="3.30.300.30">
    <property type="match status" value="1"/>
</dbReference>
<dbReference type="PANTHER" id="PTHR43605">
    <property type="entry name" value="ACYL-COENZYME A SYNTHETASE"/>
    <property type="match status" value="1"/>
</dbReference>
<keyword evidence="3" id="KW-0547">Nucleotide-binding</keyword>
<keyword evidence="2" id="KW-0436">Ligase</keyword>
<dbReference type="GO" id="GO:0005524">
    <property type="term" value="F:ATP binding"/>
    <property type="evidence" value="ECO:0007669"/>
    <property type="project" value="UniProtKB-KW"/>
</dbReference>
<evidence type="ECO:0000259" key="5">
    <source>
        <dbReference type="Pfam" id="PF00501"/>
    </source>
</evidence>
<reference evidence="7 8" key="1">
    <citation type="submission" date="2016-10" db="EMBL/GenBank/DDBJ databases">
        <authorList>
            <person name="de Groot N.N."/>
        </authorList>
    </citation>
    <scope>NUCLEOTIDE SEQUENCE [LARGE SCALE GENOMIC DNA]</scope>
    <source>
        <strain evidence="7 8">JCM 11308</strain>
    </source>
</reference>
<dbReference type="InterPro" id="IPR000873">
    <property type="entry name" value="AMP-dep_synth/lig_dom"/>
</dbReference>
<dbReference type="GO" id="GO:0006637">
    <property type="term" value="P:acyl-CoA metabolic process"/>
    <property type="evidence" value="ECO:0007669"/>
    <property type="project" value="TreeGrafter"/>
</dbReference>